<dbReference type="EC" id="7.1.3.1" evidence="2"/>
<evidence type="ECO:0000313" key="12">
    <source>
        <dbReference type="Proteomes" id="UP000824120"/>
    </source>
</evidence>
<keyword evidence="5" id="KW-0460">Magnesium</keyword>
<dbReference type="Proteomes" id="UP000824120">
    <property type="component" value="Chromosome 2"/>
</dbReference>
<protein>
    <recommendedName>
        <fullName evidence="2">H(+)-exporting diphosphatase</fullName>
        <ecNumber evidence="2">7.1.3.1</ecNumber>
    </recommendedName>
</protein>
<evidence type="ECO:0000256" key="9">
    <source>
        <dbReference type="ARBA" id="ARBA00023136"/>
    </source>
</evidence>
<keyword evidence="8" id="KW-0406">Ion transport</keyword>
<comment type="caution">
    <text evidence="11">The sequence shown here is derived from an EMBL/GenBank/DDBJ whole genome shotgun (WGS) entry which is preliminary data.</text>
</comment>
<feature type="transmembrane region" description="Helical" evidence="10">
    <location>
        <begin position="360"/>
        <end position="378"/>
    </location>
</feature>
<keyword evidence="6" id="KW-1278">Translocase</keyword>
<proteinExistence type="inferred from homology"/>
<feature type="transmembrane region" description="Helical" evidence="10">
    <location>
        <begin position="566"/>
        <end position="584"/>
    </location>
</feature>
<sequence>MGLMSEALTQILIPLAAFIGIGFALLQWFLVSNVRVSSGSKLESEYNDKLIGEDEQEEGIDSDDVVAKCADIQKAISEGATSFLFTEYKYLGIFMVVFGAIIFLFLGSVKSFSTESEPCTFNKEKICKPTLANAFFTTIAFFLGGLTSALSGFLGMKIATYANARTTLEARKSIGKAFIIAFRSGAVMGFLLAANGLLVLYISINLFKLYYGDDWEGLYESITGYGLGGSSMALFGRVGGGIYTKAADVGADLVGKVERNIPEDDPRNPAVIADNVGDNVGDIAGMGSDLFGSYAESSCAALFVASISSFGSSHDYSAMSYPLIISSMGIVVCLITTLFATDMFEIKNVTEIEPSLKRQLLISTVLMTVGIAFVSFFALPLEFTIFDFGSEKVVKNWHLFFCVSIGLWAGLVIGYTTEYYTSSAYSHVQEVADSCKTGAATNVIFGLALGYKSVIIPIFAIAASIYVSFSLAAMYGIAVAALGMLSTIATGLAIDAYGPISDNAGGIAEMAGMSHSIRERTDALDAAGNTTAAIGKGFAIGSAALVSLALFGAYVSRAGIKTVDVLSPKVFIGLLVGAMLPYWFSAMTMKSVGSAALKMVEEVRRQFNSIPGLMEGTAKPDYATCVKISTDASLKEMIPPGALVMLTPLIAGTFFGVETLAGVLAGSLVSGVQVAISASNTGGAWDNAKKYIEAGATEHARSLGPKGSDAHKAAVIGDTVGDPLKDTSGPSLNILIKLMAVESLVFAPFFATHGGLLFKLL</sequence>
<dbReference type="GO" id="GO:0004427">
    <property type="term" value="F:inorganic diphosphate phosphatase activity"/>
    <property type="evidence" value="ECO:0007669"/>
    <property type="project" value="InterPro"/>
</dbReference>
<dbReference type="PIRSF" id="PIRSF001265">
    <property type="entry name" value="H+-PPase"/>
    <property type="match status" value="1"/>
</dbReference>
<comment type="subcellular location">
    <subcellularLocation>
        <location evidence="1">Endomembrane system</location>
        <topology evidence="1">Multi-pass membrane protein</topology>
    </subcellularLocation>
</comment>
<feature type="transmembrane region" description="Helical" evidence="10">
    <location>
        <begin position="538"/>
        <end position="560"/>
    </location>
</feature>
<evidence type="ECO:0000256" key="1">
    <source>
        <dbReference type="ARBA" id="ARBA00004127"/>
    </source>
</evidence>
<dbReference type="PANTHER" id="PTHR31998">
    <property type="entry name" value="K(+)-INSENSITIVE PYROPHOSPHATE-ENERGIZED PROTON PUMP"/>
    <property type="match status" value="1"/>
</dbReference>
<dbReference type="NCBIfam" id="NF001960">
    <property type="entry name" value="PRK00733.3-5"/>
    <property type="match status" value="1"/>
</dbReference>
<dbReference type="GO" id="GO:0009678">
    <property type="term" value="F:diphosphate hydrolysis-driven proton transmembrane transporter activity"/>
    <property type="evidence" value="ECO:0007669"/>
    <property type="project" value="UniProtKB-EC"/>
</dbReference>
<feature type="transmembrane region" description="Helical" evidence="10">
    <location>
        <begin position="132"/>
        <end position="156"/>
    </location>
</feature>
<dbReference type="GO" id="GO:0016020">
    <property type="term" value="C:membrane"/>
    <property type="evidence" value="ECO:0007669"/>
    <property type="project" value="InterPro"/>
</dbReference>
<feature type="transmembrane region" description="Helical" evidence="10">
    <location>
        <begin position="90"/>
        <end position="112"/>
    </location>
</feature>
<keyword evidence="9 10" id="KW-0472">Membrane</keyword>
<evidence type="ECO:0000256" key="8">
    <source>
        <dbReference type="ARBA" id="ARBA00023065"/>
    </source>
</evidence>
<feature type="transmembrane region" description="Helical" evidence="10">
    <location>
        <begin position="319"/>
        <end position="340"/>
    </location>
</feature>
<dbReference type="NCBIfam" id="TIGR01104">
    <property type="entry name" value="V_PPase"/>
    <property type="match status" value="1"/>
</dbReference>
<feature type="transmembrane region" description="Helical" evidence="10">
    <location>
        <begin position="177"/>
        <end position="204"/>
    </location>
</feature>
<keyword evidence="12" id="KW-1185">Reference proteome</keyword>
<evidence type="ECO:0000256" key="2">
    <source>
        <dbReference type="ARBA" id="ARBA00013242"/>
    </source>
</evidence>
<evidence type="ECO:0000256" key="7">
    <source>
        <dbReference type="ARBA" id="ARBA00022989"/>
    </source>
</evidence>
<accession>A0A9J6AMV6</accession>
<feature type="transmembrane region" description="Helical" evidence="10">
    <location>
        <begin position="473"/>
        <end position="494"/>
    </location>
</feature>
<dbReference type="EMBL" id="JACXVP010000002">
    <property type="protein sequence ID" value="KAG5625984.1"/>
    <property type="molecule type" value="Genomic_DNA"/>
</dbReference>
<dbReference type="HAMAP" id="MF_01129">
    <property type="entry name" value="PPase_energized_pump"/>
    <property type="match status" value="1"/>
</dbReference>
<dbReference type="OrthoDB" id="5210at2759"/>
<keyword evidence="4 10" id="KW-0812">Transmembrane</keyword>
<feature type="transmembrane region" description="Helical" evidence="10">
    <location>
        <begin position="398"/>
        <end position="421"/>
    </location>
</feature>
<keyword evidence="7 10" id="KW-1133">Transmembrane helix</keyword>
<evidence type="ECO:0000256" key="4">
    <source>
        <dbReference type="ARBA" id="ARBA00022692"/>
    </source>
</evidence>
<dbReference type="AlphaFoldDB" id="A0A9J6AMV6"/>
<name>A0A9J6AMV6_SOLCO</name>
<evidence type="ECO:0000313" key="11">
    <source>
        <dbReference type="EMBL" id="KAG5625984.1"/>
    </source>
</evidence>
<evidence type="ECO:0000256" key="10">
    <source>
        <dbReference type="SAM" id="Phobius"/>
    </source>
</evidence>
<feature type="transmembrane region" description="Helical" evidence="10">
    <location>
        <begin position="442"/>
        <end position="467"/>
    </location>
</feature>
<gene>
    <name evidence="11" type="ORF">H5410_011202</name>
</gene>
<evidence type="ECO:0000256" key="3">
    <source>
        <dbReference type="ARBA" id="ARBA00022448"/>
    </source>
</evidence>
<dbReference type="Pfam" id="PF03030">
    <property type="entry name" value="H_PPase"/>
    <property type="match status" value="1"/>
</dbReference>
<dbReference type="GO" id="GO:0012505">
    <property type="term" value="C:endomembrane system"/>
    <property type="evidence" value="ECO:0007669"/>
    <property type="project" value="UniProtKB-SubCell"/>
</dbReference>
<evidence type="ECO:0000256" key="5">
    <source>
        <dbReference type="ARBA" id="ARBA00022842"/>
    </source>
</evidence>
<evidence type="ECO:0000256" key="6">
    <source>
        <dbReference type="ARBA" id="ARBA00022967"/>
    </source>
</evidence>
<reference evidence="11 12" key="1">
    <citation type="submission" date="2020-09" db="EMBL/GenBank/DDBJ databases">
        <title>De no assembly of potato wild relative species, Solanum commersonii.</title>
        <authorList>
            <person name="Cho K."/>
        </authorList>
    </citation>
    <scope>NUCLEOTIDE SEQUENCE [LARGE SCALE GENOMIC DNA]</scope>
    <source>
        <strain evidence="11">LZ3.2</strain>
        <tissue evidence="11">Leaf</tissue>
    </source>
</reference>
<keyword evidence="3" id="KW-0813">Transport</keyword>
<feature type="transmembrane region" description="Helical" evidence="10">
    <location>
        <begin position="12"/>
        <end position="31"/>
    </location>
</feature>
<dbReference type="InterPro" id="IPR004131">
    <property type="entry name" value="PPase-energised_H-pump"/>
</dbReference>
<organism evidence="11 12">
    <name type="scientific">Solanum commersonii</name>
    <name type="common">Commerson's wild potato</name>
    <name type="synonym">Commerson's nightshade</name>
    <dbReference type="NCBI Taxonomy" id="4109"/>
    <lineage>
        <taxon>Eukaryota</taxon>
        <taxon>Viridiplantae</taxon>
        <taxon>Streptophyta</taxon>
        <taxon>Embryophyta</taxon>
        <taxon>Tracheophyta</taxon>
        <taxon>Spermatophyta</taxon>
        <taxon>Magnoliopsida</taxon>
        <taxon>eudicotyledons</taxon>
        <taxon>Gunneridae</taxon>
        <taxon>Pentapetalae</taxon>
        <taxon>asterids</taxon>
        <taxon>lamiids</taxon>
        <taxon>Solanales</taxon>
        <taxon>Solanaceae</taxon>
        <taxon>Solanoideae</taxon>
        <taxon>Solaneae</taxon>
        <taxon>Solanum</taxon>
    </lineage>
</organism>